<sequence>MRSIIFILLLSTIYACSSPAQTPEKLLKYEAILDDFAMASVNNLNFQNGINIFINTPESDLDALYQGFRITHMDGEYNGGWEILYAKDLVI</sequence>
<feature type="signal peptide" evidence="1">
    <location>
        <begin position="1"/>
        <end position="22"/>
    </location>
</feature>
<name>A0A6S6S784_9BACT</name>
<dbReference type="PROSITE" id="PS51257">
    <property type="entry name" value="PROKAR_LIPOPROTEIN"/>
    <property type="match status" value="1"/>
</dbReference>
<keyword evidence="1" id="KW-0732">Signal</keyword>
<evidence type="ECO:0000256" key="1">
    <source>
        <dbReference type="SAM" id="SignalP"/>
    </source>
</evidence>
<dbReference type="EMBL" id="CACVAQ010000052">
    <property type="protein sequence ID" value="CAA6800269.1"/>
    <property type="molecule type" value="Genomic_DNA"/>
</dbReference>
<reference evidence="2" key="1">
    <citation type="submission" date="2020-01" db="EMBL/GenBank/DDBJ databases">
        <authorList>
            <person name="Meier V. D."/>
            <person name="Meier V D."/>
        </authorList>
    </citation>
    <scope>NUCLEOTIDE SEQUENCE</scope>
    <source>
        <strain evidence="2">HLG_WM_MAG_10</strain>
    </source>
</reference>
<feature type="non-terminal residue" evidence="2">
    <location>
        <position position="91"/>
    </location>
</feature>
<proteinExistence type="predicted"/>
<dbReference type="AlphaFoldDB" id="A0A6S6S784"/>
<evidence type="ECO:0000313" key="2">
    <source>
        <dbReference type="EMBL" id="CAA6800269.1"/>
    </source>
</evidence>
<gene>
    <name evidence="2" type="ORF">HELGO_WM30263</name>
</gene>
<accession>A0A6S6S784</accession>
<organism evidence="2">
    <name type="scientific">uncultured Aureispira sp</name>
    <dbReference type="NCBI Taxonomy" id="1331704"/>
    <lineage>
        <taxon>Bacteria</taxon>
        <taxon>Pseudomonadati</taxon>
        <taxon>Bacteroidota</taxon>
        <taxon>Saprospiria</taxon>
        <taxon>Saprospirales</taxon>
        <taxon>Saprospiraceae</taxon>
        <taxon>Aureispira</taxon>
        <taxon>environmental samples</taxon>
    </lineage>
</organism>
<feature type="chain" id="PRO_5027597943" evidence="1">
    <location>
        <begin position="23"/>
        <end position="91"/>
    </location>
</feature>
<protein>
    <submittedName>
        <fullName evidence="2">Uncharacterized protein</fullName>
    </submittedName>
</protein>